<keyword evidence="1" id="KW-1133">Transmembrane helix</keyword>
<evidence type="ECO:0000259" key="2">
    <source>
        <dbReference type="Pfam" id="PF09995"/>
    </source>
</evidence>
<keyword evidence="4" id="KW-1185">Reference proteome</keyword>
<sequence>MAISVSSTFSITFVIAGILWRLYCVVLRRRRDSLVAHLHPVQHVQAIFMNLWFVEFPFIFKHSLEYSFFRSSAIPSISRIMKQSGNLSNNSSKRFDDTDIILRELVMHHVDGDRGSVAIRRLNFIHSRYKINNADLLYVLSLLVIEQPDWISKYGYRNVTQTEKNACYTIWHDIGVRMGIKNIPASFEGFALYKQEYEANHMLFAKTNTEVGDVIMKLFLTSVPQLFEPLTRRLMYAFMDDRSRKAFGYPQQPAWLTKFVHSLLKLHGFVVSFLPPRPLSKAELRIPAGCPVSQGPSFDPGAVRKLSFQQYAPYVYREGYKLNELGPSKVACLGDPCPGDLLFPLSMCDNVPWPVLVLQKPFKAS</sequence>
<dbReference type="InterPro" id="IPR018713">
    <property type="entry name" value="MPAB/Lcp_cat_dom"/>
</dbReference>
<dbReference type="PANTHER" id="PTHR36124:SF1">
    <property type="entry name" value="ER-BOUND OXYGENASE MPAB_MPAB'_RUBBER OXYGENASE CATALYTIC DOMAIN-CONTAINING PROTEIN"/>
    <property type="match status" value="1"/>
</dbReference>
<evidence type="ECO:0000313" key="4">
    <source>
        <dbReference type="Proteomes" id="UP000825935"/>
    </source>
</evidence>
<proteinExistence type="predicted"/>
<keyword evidence="1" id="KW-0812">Transmembrane</keyword>
<feature type="domain" description="ER-bound oxygenase mpaB/mpaB'/Rubber oxygenase catalytic" evidence="2">
    <location>
        <begin position="91"/>
        <end position="256"/>
    </location>
</feature>
<dbReference type="AlphaFoldDB" id="A0A8T2RX45"/>
<comment type="caution">
    <text evidence="3">The sequence shown here is derived from an EMBL/GenBank/DDBJ whole genome shotgun (WGS) entry which is preliminary data.</text>
</comment>
<dbReference type="GO" id="GO:0016491">
    <property type="term" value="F:oxidoreductase activity"/>
    <property type="evidence" value="ECO:0007669"/>
    <property type="project" value="InterPro"/>
</dbReference>
<feature type="transmembrane region" description="Helical" evidence="1">
    <location>
        <begin position="6"/>
        <end position="24"/>
    </location>
</feature>
<evidence type="ECO:0000313" key="3">
    <source>
        <dbReference type="EMBL" id="KAH7300048.1"/>
    </source>
</evidence>
<gene>
    <name evidence="3" type="ORF">KP509_24G042500</name>
</gene>
<dbReference type="InterPro" id="IPR046366">
    <property type="entry name" value="MPAB"/>
</dbReference>
<accession>A0A8T2RX45</accession>
<keyword evidence="1" id="KW-0472">Membrane</keyword>
<dbReference type="PANTHER" id="PTHR36124">
    <property type="match status" value="1"/>
</dbReference>
<dbReference type="Pfam" id="PF09995">
    <property type="entry name" value="MPAB_Lcp_cat"/>
    <property type="match status" value="1"/>
</dbReference>
<organism evidence="3 4">
    <name type="scientific">Ceratopteris richardii</name>
    <name type="common">Triangle waterfern</name>
    <dbReference type="NCBI Taxonomy" id="49495"/>
    <lineage>
        <taxon>Eukaryota</taxon>
        <taxon>Viridiplantae</taxon>
        <taxon>Streptophyta</taxon>
        <taxon>Embryophyta</taxon>
        <taxon>Tracheophyta</taxon>
        <taxon>Polypodiopsida</taxon>
        <taxon>Polypodiidae</taxon>
        <taxon>Polypodiales</taxon>
        <taxon>Pteridineae</taxon>
        <taxon>Pteridaceae</taxon>
        <taxon>Parkerioideae</taxon>
        <taxon>Ceratopteris</taxon>
    </lineage>
</organism>
<evidence type="ECO:0000256" key="1">
    <source>
        <dbReference type="SAM" id="Phobius"/>
    </source>
</evidence>
<dbReference type="OrthoDB" id="545169at2759"/>
<dbReference type="Proteomes" id="UP000825935">
    <property type="component" value="Chromosome 24"/>
</dbReference>
<reference evidence="3" key="1">
    <citation type="submission" date="2021-08" db="EMBL/GenBank/DDBJ databases">
        <title>WGS assembly of Ceratopteris richardii.</title>
        <authorList>
            <person name="Marchant D.B."/>
            <person name="Chen G."/>
            <person name="Jenkins J."/>
            <person name="Shu S."/>
            <person name="Leebens-Mack J."/>
            <person name="Grimwood J."/>
            <person name="Schmutz J."/>
            <person name="Soltis P."/>
            <person name="Soltis D."/>
            <person name="Chen Z.-H."/>
        </authorList>
    </citation>
    <scope>NUCLEOTIDE SEQUENCE</scope>
    <source>
        <strain evidence="3">Whitten #5841</strain>
        <tissue evidence="3">Leaf</tissue>
    </source>
</reference>
<dbReference type="EMBL" id="CM035429">
    <property type="protein sequence ID" value="KAH7300048.1"/>
    <property type="molecule type" value="Genomic_DNA"/>
</dbReference>
<protein>
    <recommendedName>
        <fullName evidence="2">ER-bound oxygenase mpaB/mpaB'/Rubber oxygenase catalytic domain-containing protein</fullName>
    </recommendedName>
</protein>
<name>A0A8T2RX45_CERRI</name>